<dbReference type="OrthoDB" id="2684470at2759"/>
<comment type="caution">
    <text evidence="3">The sequence shown here is derived from an EMBL/GenBank/DDBJ whole genome shotgun (WGS) entry which is preliminary data.</text>
</comment>
<gene>
    <name evidence="3" type="ORF">BJ212DRAFT_1303904</name>
</gene>
<keyword evidence="4" id="KW-1185">Reference proteome</keyword>
<feature type="compositionally biased region" description="Low complexity" evidence="2">
    <location>
        <begin position="737"/>
        <end position="754"/>
    </location>
</feature>
<evidence type="ECO:0000256" key="2">
    <source>
        <dbReference type="SAM" id="MobiDB-lite"/>
    </source>
</evidence>
<feature type="compositionally biased region" description="Low complexity" evidence="2">
    <location>
        <begin position="784"/>
        <end position="803"/>
    </location>
</feature>
<name>A0A9P7J705_9AGAM</name>
<evidence type="ECO:0000313" key="3">
    <source>
        <dbReference type="EMBL" id="KAG1805843.1"/>
    </source>
</evidence>
<sequence length="941" mass="102988">MARPHLHNTEEEKAEAACAYKRAYYARHCDKLCLQKKEIYKGKQDRLCGHGRPASVGQPCLHYTAEEKLEAACQSQKAYYDCNREEIHIKYQNKSNSKVLDNTSSLKPTWSVQDANNRRRNKWARLCDDIDTSLQAIIGSSSTVALVEGLCELFIAKPDEPDSLDVLWAAHNGLEDLLLHAQNIENNIIEECGTGQDLSCAHSSVSFICYDMLIDQLVFNATFEDEYLKCQKKGNYTTFWQPFFKKWEEQWPARASLFPAIPMDQALTAAQLEEEDQFKIALQKRLTVKFHDDYGNSRPSHKAAAAGNLAVHKLLCNIIKGPMTGRKCPLKEMEVYAKKYYATQVQASVKDELNAIKEQPNAPDPKKTNLQVVQKHVDRCWENESAEVKEEISQLTREMREAACEAAKGEKSSEVTNDLIIPRLTEILSTFFGELHKATGWTFSVLLGGPDPSNGGAIDVSSLHVGLTKLGNRFNHAFAKFNDNVMIPYYEFVSHVFPEAGTLNKAAESLEAQDLFCISTAPDEIPTNNSPTPMTTVPDTLHGSHTTSLQPELASILLSSHLEQEEVVPEPDEEHFFRNLPADEIDQELNMPILPMLEGYVPFCPPLLPPLILDPIPVPTAFLNLDSNLESFDDALKTMQSQKTITGMVCSPPCIHYQFDNFIRFSSPTVPASTTPTLAASSLATTPFTTPAITPSTTPMITHSPAVASSTTPNSGTTPTITPSTMPMIAHSPAVASSTTPNSGTTPTITPSTMPAITHSPVFVSSTTPSATPLPAAPTTIIPATTPSSAAPTTTTPAVTPSPGVLATPKKAPCACAGETDLPQAVPSDEPPAKHQKKARYTGDLSDTMQTLRAMWPPVHLDQDKCIIITQTLHATWPVPKGPVQHGCSPKACGRHVVHHATVAQECLEVQEGDSWCNSVQHPVALLGKIGGPECSTRFNE</sequence>
<feature type="region of interest" description="Disordered" evidence="2">
    <location>
        <begin position="693"/>
        <end position="718"/>
    </location>
</feature>
<proteinExistence type="predicted"/>
<dbReference type="EMBL" id="JABBWG010000050">
    <property type="protein sequence ID" value="KAG1805843.1"/>
    <property type="molecule type" value="Genomic_DNA"/>
</dbReference>
<organism evidence="3 4">
    <name type="scientific">Suillus subaureus</name>
    <dbReference type="NCBI Taxonomy" id="48587"/>
    <lineage>
        <taxon>Eukaryota</taxon>
        <taxon>Fungi</taxon>
        <taxon>Dikarya</taxon>
        <taxon>Basidiomycota</taxon>
        <taxon>Agaricomycotina</taxon>
        <taxon>Agaricomycetes</taxon>
        <taxon>Agaricomycetidae</taxon>
        <taxon>Boletales</taxon>
        <taxon>Suillineae</taxon>
        <taxon>Suillaceae</taxon>
        <taxon>Suillus</taxon>
    </lineage>
</organism>
<evidence type="ECO:0000313" key="4">
    <source>
        <dbReference type="Proteomes" id="UP000807769"/>
    </source>
</evidence>
<feature type="region of interest" description="Disordered" evidence="2">
    <location>
        <begin position="734"/>
        <end position="754"/>
    </location>
</feature>
<reference evidence="3" key="1">
    <citation type="journal article" date="2020" name="New Phytol.">
        <title>Comparative genomics reveals dynamic genome evolution in host specialist ectomycorrhizal fungi.</title>
        <authorList>
            <person name="Lofgren L.A."/>
            <person name="Nguyen N.H."/>
            <person name="Vilgalys R."/>
            <person name="Ruytinx J."/>
            <person name="Liao H.L."/>
            <person name="Branco S."/>
            <person name="Kuo A."/>
            <person name="LaButti K."/>
            <person name="Lipzen A."/>
            <person name="Andreopoulos W."/>
            <person name="Pangilinan J."/>
            <person name="Riley R."/>
            <person name="Hundley H."/>
            <person name="Na H."/>
            <person name="Barry K."/>
            <person name="Grigoriev I.V."/>
            <person name="Stajich J.E."/>
            <person name="Kennedy P.G."/>
        </authorList>
    </citation>
    <scope>NUCLEOTIDE SEQUENCE</scope>
    <source>
        <strain evidence="3">MN1</strain>
    </source>
</reference>
<feature type="compositionally biased region" description="Low complexity" evidence="2">
    <location>
        <begin position="693"/>
        <end position="702"/>
    </location>
</feature>
<evidence type="ECO:0000256" key="1">
    <source>
        <dbReference type="SAM" id="Coils"/>
    </source>
</evidence>
<protein>
    <submittedName>
        <fullName evidence="3">Uncharacterized protein</fullName>
    </submittedName>
</protein>
<dbReference type="RefSeq" id="XP_041187484.1">
    <property type="nucleotide sequence ID" value="XM_041333516.1"/>
</dbReference>
<feature type="region of interest" description="Disordered" evidence="2">
    <location>
        <begin position="784"/>
        <end position="805"/>
    </location>
</feature>
<keyword evidence="1" id="KW-0175">Coiled coil</keyword>
<dbReference type="Proteomes" id="UP000807769">
    <property type="component" value="Unassembled WGS sequence"/>
</dbReference>
<dbReference type="AlphaFoldDB" id="A0A9P7J705"/>
<accession>A0A9P7J705</accession>
<feature type="compositionally biased region" description="Low complexity" evidence="2">
    <location>
        <begin position="709"/>
        <end position="718"/>
    </location>
</feature>
<feature type="region of interest" description="Disordered" evidence="2">
    <location>
        <begin position="823"/>
        <end position="842"/>
    </location>
</feature>
<dbReference type="GeneID" id="64627533"/>
<feature type="coiled-coil region" evidence="1">
    <location>
        <begin position="378"/>
        <end position="412"/>
    </location>
</feature>